<protein>
    <submittedName>
        <fullName evidence="2">Alpha/Beta hydrolase protein</fullName>
    </submittedName>
</protein>
<evidence type="ECO:0000313" key="2">
    <source>
        <dbReference type="EMBL" id="KAF1912495.1"/>
    </source>
</evidence>
<keyword evidence="3" id="KW-1185">Reference proteome</keyword>
<name>A0A6A5QAH1_AMPQU</name>
<evidence type="ECO:0000259" key="1">
    <source>
        <dbReference type="Pfam" id="PF00135"/>
    </source>
</evidence>
<dbReference type="OrthoDB" id="3200163at2759"/>
<reference evidence="2" key="1">
    <citation type="journal article" date="2020" name="Stud. Mycol.">
        <title>101 Dothideomycetes genomes: a test case for predicting lifestyles and emergence of pathogens.</title>
        <authorList>
            <person name="Haridas S."/>
            <person name="Albert R."/>
            <person name="Binder M."/>
            <person name="Bloem J."/>
            <person name="Labutti K."/>
            <person name="Salamov A."/>
            <person name="Andreopoulos B."/>
            <person name="Baker S."/>
            <person name="Barry K."/>
            <person name="Bills G."/>
            <person name="Bluhm B."/>
            <person name="Cannon C."/>
            <person name="Castanera R."/>
            <person name="Culley D."/>
            <person name="Daum C."/>
            <person name="Ezra D."/>
            <person name="Gonzalez J."/>
            <person name="Henrissat B."/>
            <person name="Kuo A."/>
            <person name="Liang C."/>
            <person name="Lipzen A."/>
            <person name="Lutzoni F."/>
            <person name="Magnuson J."/>
            <person name="Mondo S."/>
            <person name="Nolan M."/>
            <person name="Ohm R."/>
            <person name="Pangilinan J."/>
            <person name="Park H.-J."/>
            <person name="Ramirez L."/>
            <person name="Alfaro M."/>
            <person name="Sun H."/>
            <person name="Tritt A."/>
            <person name="Yoshinaga Y."/>
            <person name="Zwiers L.-H."/>
            <person name="Turgeon B."/>
            <person name="Goodwin S."/>
            <person name="Spatafora J."/>
            <person name="Crous P."/>
            <person name="Grigoriev I."/>
        </authorList>
    </citation>
    <scope>NUCLEOTIDE SEQUENCE</scope>
    <source>
        <strain evidence="2">HMLAC05119</strain>
    </source>
</reference>
<feature type="domain" description="Carboxylesterase type B" evidence="1">
    <location>
        <begin position="24"/>
        <end position="480"/>
    </location>
</feature>
<dbReference type="EMBL" id="ML979140">
    <property type="protein sequence ID" value="KAF1912495.1"/>
    <property type="molecule type" value="Genomic_DNA"/>
</dbReference>
<dbReference type="SUPFAM" id="SSF53474">
    <property type="entry name" value="alpha/beta-Hydrolases"/>
    <property type="match status" value="1"/>
</dbReference>
<dbReference type="Pfam" id="PF00135">
    <property type="entry name" value="COesterase"/>
    <property type="match status" value="1"/>
</dbReference>
<dbReference type="PANTHER" id="PTHR11559">
    <property type="entry name" value="CARBOXYLESTERASE"/>
    <property type="match status" value="1"/>
</dbReference>
<keyword evidence="2" id="KW-0378">Hydrolase</keyword>
<dbReference type="InterPro" id="IPR029058">
    <property type="entry name" value="AB_hydrolase_fold"/>
</dbReference>
<dbReference type="InterPro" id="IPR002018">
    <property type="entry name" value="CarbesteraseB"/>
</dbReference>
<dbReference type="Proteomes" id="UP000800096">
    <property type="component" value="Unassembled WGS sequence"/>
</dbReference>
<dbReference type="InterPro" id="IPR050309">
    <property type="entry name" value="Type-B_Carboxylest/Lipase"/>
</dbReference>
<accession>A0A6A5QAH1</accession>
<dbReference type="Gene3D" id="3.40.50.1820">
    <property type="entry name" value="alpha/beta hydrolase"/>
    <property type="match status" value="1"/>
</dbReference>
<evidence type="ECO:0000313" key="3">
    <source>
        <dbReference type="Proteomes" id="UP000800096"/>
    </source>
</evidence>
<gene>
    <name evidence="2" type="ORF">BDU57DRAFT_367430</name>
</gene>
<dbReference type="AlphaFoldDB" id="A0A6A5QAH1"/>
<proteinExistence type="predicted"/>
<organism evidence="2 3">
    <name type="scientific">Ampelomyces quisqualis</name>
    <name type="common">Powdery mildew agent</name>
    <dbReference type="NCBI Taxonomy" id="50730"/>
    <lineage>
        <taxon>Eukaryota</taxon>
        <taxon>Fungi</taxon>
        <taxon>Dikarya</taxon>
        <taxon>Ascomycota</taxon>
        <taxon>Pezizomycotina</taxon>
        <taxon>Dothideomycetes</taxon>
        <taxon>Pleosporomycetidae</taxon>
        <taxon>Pleosporales</taxon>
        <taxon>Pleosporineae</taxon>
        <taxon>Phaeosphaeriaceae</taxon>
        <taxon>Ampelomyces</taxon>
    </lineage>
</organism>
<dbReference type="GO" id="GO:0016787">
    <property type="term" value="F:hydrolase activity"/>
    <property type="evidence" value="ECO:0007669"/>
    <property type="project" value="UniProtKB-KW"/>
</dbReference>
<sequence length="549" mass="61288">MSLPEHILVHPTLGCSLRGKPSSTSIQFRNIKYASIPARYQDSKLRDTLNMGTDGVFDATRFGPSCPHKRGAQAWDLTLLGNVSLPCEQGPADTEEMDEFECLHVNVTVPKSVLQGRERDLPVFVWVHGGGLSMGSNNWPQYDLQKFVNRSVELAKPVIAVAINYRIGLLGFLASEDIGALGNMGYKDQVLAFRWIKQHIAGFGGDPGKITAAGESAGGISLSTLLCANIATDGLFEQVIIMSGDATLRKSRTKWWQTQLLNDQALALKVKANDPQSLAEKLLNTDAEDLAQQLPLAAHYCGYVDGKWLKQDANISLLANENRTEHKPNWCKTFVIGDTAHDGTVLKARILDHPQVLDGLKHACSKYLTKAETIRLLAAYNLDRDLSPEQEREAVLQLASELRFYDPARRIHNGWKGASPAKNTSRYHFHVANPFEGAFKGLASHELDVAFLLQNFNDQLDAKHRYVAQGMAEHFIKFVNGHPWASQDKLVVFGSEGVIEVNESEYDRLYRQGRGDVLSSIDYEKLWRVAEMWQGVRSEDEESRYAWKL</sequence>